<accession>A0A164SML3</accession>
<comment type="caution">
    <text evidence="1">The sequence shown here is derived from an EMBL/GenBank/DDBJ whole genome shotgun (WGS) entry which is preliminary data.</text>
</comment>
<name>A0A164SML3_DAUCS</name>
<gene>
    <name evidence="1" type="ORF">DCAR_023478</name>
</gene>
<sequence>MVSHSTKKIPRTNFKLKISLNYHKLLPDYLITFNLAQHQKRLPGFLEVRDVRIAALLLHSQNTSYSAIDKCGEAYSVMNPSFFDISIVYIHQQLAVGTDEVPRPLPAQISVQSFYC</sequence>
<dbReference type="EMBL" id="LNRQ01000007">
    <property type="protein sequence ID" value="KZM86344.1"/>
    <property type="molecule type" value="Genomic_DNA"/>
</dbReference>
<proteinExistence type="predicted"/>
<organism evidence="1">
    <name type="scientific">Daucus carota subsp. sativus</name>
    <name type="common">Carrot</name>
    <dbReference type="NCBI Taxonomy" id="79200"/>
    <lineage>
        <taxon>Eukaryota</taxon>
        <taxon>Viridiplantae</taxon>
        <taxon>Streptophyta</taxon>
        <taxon>Embryophyta</taxon>
        <taxon>Tracheophyta</taxon>
        <taxon>Spermatophyta</taxon>
        <taxon>Magnoliopsida</taxon>
        <taxon>eudicotyledons</taxon>
        <taxon>Gunneridae</taxon>
        <taxon>Pentapetalae</taxon>
        <taxon>asterids</taxon>
        <taxon>campanulids</taxon>
        <taxon>Apiales</taxon>
        <taxon>Apiaceae</taxon>
        <taxon>Apioideae</taxon>
        <taxon>Scandiceae</taxon>
        <taxon>Daucinae</taxon>
        <taxon>Daucus</taxon>
        <taxon>Daucus sect. Daucus</taxon>
    </lineage>
</organism>
<evidence type="ECO:0000313" key="1">
    <source>
        <dbReference type="EMBL" id="KZM86344.1"/>
    </source>
</evidence>
<dbReference type="Gramene" id="KZM86344">
    <property type="protein sequence ID" value="KZM86344"/>
    <property type="gene ID" value="DCAR_023478"/>
</dbReference>
<protein>
    <submittedName>
        <fullName evidence="1">Uncharacterized protein</fullName>
    </submittedName>
</protein>
<reference evidence="1" key="1">
    <citation type="journal article" date="2016" name="Nat. Genet.">
        <title>A high-quality carrot genome assembly provides new insights into carotenoid accumulation and asterid genome evolution.</title>
        <authorList>
            <person name="Iorizzo M."/>
            <person name="Ellison S."/>
            <person name="Senalik D."/>
            <person name="Zeng P."/>
            <person name="Satapoomin P."/>
            <person name="Huang J."/>
            <person name="Bowman M."/>
            <person name="Iovene M."/>
            <person name="Sanseverino W."/>
            <person name="Cavagnaro P."/>
            <person name="Yildiz M."/>
            <person name="Macko-Podgorni A."/>
            <person name="Moranska E."/>
            <person name="Grzebelus E."/>
            <person name="Grzebelus D."/>
            <person name="Ashrafi H."/>
            <person name="Zheng Z."/>
            <person name="Cheng S."/>
            <person name="Spooner D."/>
            <person name="Van Deynze A."/>
            <person name="Simon P."/>
        </authorList>
    </citation>
    <scope>NUCLEOTIDE SEQUENCE [LARGE SCALE GENOMIC DNA]</scope>
    <source>
        <tissue evidence="1">Leaf</tissue>
    </source>
</reference>
<dbReference type="AlphaFoldDB" id="A0A164SML3"/>